<evidence type="ECO:0000259" key="4">
    <source>
        <dbReference type="PROSITE" id="PS50109"/>
    </source>
</evidence>
<dbReference type="Gene3D" id="3.30.565.10">
    <property type="entry name" value="Histidine kinase-like ATPase, C-terminal domain"/>
    <property type="match status" value="1"/>
</dbReference>
<evidence type="ECO:0000259" key="5">
    <source>
        <dbReference type="PROSITE" id="PS50110"/>
    </source>
</evidence>
<dbReference type="PROSITE" id="PS50110">
    <property type="entry name" value="RESPONSE_REGULATORY"/>
    <property type="match status" value="1"/>
</dbReference>
<dbReference type="SUPFAM" id="SSF47384">
    <property type="entry name" value="Homodimeric domain of signal transducing histidine kinase"/>
    <property type="match status" value="1"/>
</dbReference>
<evidence type="ECO:0000313" key="7">
    <source>
        <dbReference type="Proteomes" id="UP000030854"/>
    </source>
</evidence>
<feature type="domain" description="Histidine kinase" evidence="4">
    <location>
        <begin position="611"/>
        <end position="875"/>
    </location>
</feature>
<dbReference type="InterPro" id="IPR001789">
    <property type="entry name" value="Sig_transdc_resp-reg_receiver"/>
</dbReference>
<dbReference type="CDD" id="cd17546">
    <property type="entry name" value="REC_hyHK_CKI1_RcsC-like"/>
    <property type="match status" value="1"/>
</dbReference>
<evidence type="ECO:0000256" key="3">
    <source>
        <dbReference type="SAM" id="MobiDB-lite"/>
    </source>
</evidence>
<evidence type="ECO:0000256" key="1">
    <source>
        <dbReference type="ARBA" id="ARBA00022553"/>
    </source>
</evidence>
<dbReference type="Proteomes" id="UP000030854">
    <property type="component" value="Unassembled WGS sequence"/>
</dbReference>
<dbReference type="OMA" id="KYQHIVA"/>
<organism evidence="6 7">
    <name type="scientific">Uncinula necator</name>
    <name type="common">Grape powdery mildew</name>
    <dbReference type="NCBI Taxonomy" id="52586"/>
    <lineage>
        <taxon>Eukaryota</taxon>
        <taxon>Fungi</taxon>
        <taxon>Dikarya</taxon>
        <taxon>Ascomycota</taxon>
        <taxon>Pezizomycotina</taxon>
        <taxon>Leotiomycetes</taxon>
        <taxon>Erysiphales</taxon>
        <taxon>Erysiphaceae</taxon>
        <taxon>Erysiphe</taxon>
    </lineage>
</organism>
<evidence type="ECO:0000313" key="6">
    <source>
        <dbReference type="EMBL" id="KHJ33119.1"/>
    </source>
</evidence>
<dbReference type="SMART" id="SM00448">
    <property type="entry name" value="REC"/>
    <property type="match status" value="1"/>
</dbReference>
<dbReference type="Pfam" id="PF00512">
    <property type="entry name" value="HisKA"/>
    <property type="match status" value="1"/>
</dbReference>
<dbReference type="SMART" id="SM00388">
    <property type="entry name" value="HisKA"/>
    <property type="match status" value="1"/>
</dbReference>
<gene>
    <name evidence="6" type="ORF">EV44_g0898</name>
</gene>
<dbReference type="InterPro" id="IPR003661">
    <property type="entry name" value="HisK_dim/P_dom"/>
</dbReference>
<dbReference type="InterPro" id="IPR050956">
    <property type="entry name" value="2C_system_His_kinase"/>
</dbReference>
<feature type="region of interest" description="Disordered" evidence="3">
    <location>
        <begin position="281"/>
        <end position="312"/>
    </location>
</feature>
<dbReference type="EMBL" id="JNVN01001613">
    <property type="protein sequence ID" value="KHJ33119.1"/>
    <property type="molecule type" value="Genomic_DNA"/>
</dbReference>
<feature type="domain" description="Response regulatory" evidence="5">
    <location>
        <begin position="1126"/>
        <end position="1247"/>
    </location>
</feature>
<dbReference type="PANTHER" id="PTHR43719:SF11">
    <property type="entry name" value="HISTIDINE KINASE_RESPONSE REGULATOR, PUTATIVE-RELATED"/>
    <property type="match status" value="1"/>
</dbReference>
<dbReference type="SMART" id="SM00387">
    <property type="entry name" value="HATPase_c"/>
    <property type="match status" value="1"/>
</dbReference>
<dbReference type="InterPro" id="IPR004358">
    <property type="entry name" value="Sig_transdc_His_kin-like_C"/>
</dbReference>
<dbReference type="SUPFAM" id="SSF55874">
    <property type="entry name" value="ATPase domain of HSP90 chaperone/DNA topoisomerase II/histidine kinase"/>
    <property type="match status" value="1"/>
</dbReference>
<dbReference type="InterPro" id="IPR005467">
    <property type="entry name" value="His_kinase_dom"/>
</dbReference>
<dbReference type="STRING" id="52586.A0A0B1P8X1"/>
<dbReference type="Pfam" id="PF00072">
    <property type="entry name" value="Response_reg"/>
    <property type="match status" value="1"/>
</dbReference>
<feature type="modified residue" description="4-aspartylphosphate" evidence="2">
    <location>
        <position position="1177"/>
    </location>
</feature>
<dbReference type="GO" id="GO:0000155">
    <property type="term" value="F:phosphorelay sensor kinase activity"/>
    <property type="evidence" value="ECO:0007669"/>
    <property type="project" value="InterPro"/>
</dbReference>
<reference evidence="6 7" key="1">
    <citation type="journal article" date="2014" name="BMC Genomics">
        <title>Adaptive genomic structural variation in the grape powdery mildew pathogen, Erysiphe necator.</title>
        <authorList>
            <person name="Jones L."/>
            <person name="Riaz S."/>
            <person name="Morales-Cruz A."/>
            <person name="Amrine K.C."/>
            <person name="McGuire B."/>
            <person name="Gubler W.D."/>
            <person name="Walker M.A."/>
            <person name="Cantu D."/>
        </authorList>
    </citation>
    <scope>NUCLEOTIDE SEQUENCE [LARGE SCALE GENOMIC DNA]</scope>
    <source>
        <strain evidence="7">c</strain>
    </source>
</reference>
<proteinExistence type="predicted"/>
<dbReference type="PANTHER" id="PTHR43719">
    <property type="entry name" value="TWO-COMPONENT HISTIDINE KINASE"/>
    <property type="match status" value="1"/>
</dbReference>
<name>A0A0B1P8X1_UNCNE</name>
<accession>A0A0B1P8X1</accession>
<sequence>MPLCSARQREIFRYYQPNDTDSPVDGKLRSSNDPCLTAFAQLGVLRTNFERAYISLTTGNPKHAVYVLAESGPALSLQNIYDEDGELWQGVGIVKTDSSIGPDILAEFNRPDNPPACIFIGNISTDVRYKKFAPSLPLMKSMAVVPLKSVMHGMIIGTFSIVDSKPREDLPKDKIEFLSEMATTISEHLEAERLKIVQHRAERMIKALGLFIEGKSSLRDWWLEKGHRTQQSKIRKFRTTQKPLEYIADLEFGIQERVDYYSKHGLHELQRDDHRAMYMNSSASSTSSFSPNGGSRTDSQAQRSDRRSSFPSALELSLDAQSDISFSTKRSPSVRDILFTKSDTPSAELGLDLETPSPLFGEDSLGLTPKMSSREILTSNTKRLFARASNLIRESIGVDGVVYFDAAINSSERSCVDEERSNINNSNFAKLDSHFGIPENRKRSKISETDTDTDIIQQPCNVLGYSTKTKSSLYGHPVLDNLNNFPGSVLKKFLLQYPHGSVFNFDEDGNLSVESEDSTSDFKPSVERELLASAIISTLPDAKSVFWYPLWDQNYDRWFSGSFVWSKCPTRILSVDEDLNYLAAFGDSIMAEVSRLSSQVLSKMKIDFISSISHELRSPLHGVLASVEYLRESDLDDFQIDMANNIYTSSKILLDTINHVLDFSKLNPRVKDKKKLTRRPKVTLDSKEILEKVIDRADICFISEEVIDSVFTGYIGSKKVFANSEREIYKESNQDIHPISIIIHIPYRKNWTYEIDKGAWRRILMNLFSNAMKYTLSGFIKVSLNVELPINSPADKEPNYSMLQLKISDSGRGISEDFLKLELYKPFTQEDSLSPGAGLGLSIVKAIVHDLNGKISFSSEPGTGTEVTVRIPLKQSLVQKKVDEQKFVMEVRTKCSGFTVQTIGFDRYPDLHEEPTGILSPENESVLELRKTIEDCLRGWFGIQPISVIQTRTATDLVMIMESGLSNASLSDILNNLSPNKSGKKPVVIILTNKYKSNKKRIEPGNFRCFYLQQPYGPHKIAKVLHQAFCSSSVPARGITTENLCEQSQSMTTTPRNPSQLLSEATVSKQSSLLESENLILIPPSKPNFFTSQLTSPHINTSRLPEIQNSFSTGKILDPSFKKDLFILLVEDNEINLRLLIATMHRLKLKYVTALNGLEALNAYKQNMGRFDAIFMDISMPIMSGIESSKHIRTFEEENNLKPVTLIALTGAANESTRTEAFSNGIDLYLTKPVPMKTIRSMLDDLSRQGRAVFVN</sequence>
<keyword evidence="7" id="KW-1185">Reference proteome</keyword>
<dbReference type="SUPFAM" id="SSF52172">
    <property type="entry name" value="CheY-like"/>
    <property type="match status" value="1"/>
</dbReference>
<dbReference type="Gene3D" id="1.10.287.130">
    <property type="match status" value="1"/>
</dbReference>
<comment type="caution">
    <text evidence="6">The sequence shown here is derived from an EMBL/GenBank/DDBJ whole genome shotgun (WGS) entry which is preliminary data.</text>
</comment>
<protein>
    <submittedName>
        <fullName evidence="6">Putative cytoplasmic response regulator</fullName>
    </submittedName>
</protein>
<dbReference type="InterPro" id="IPR036097">
    <property type="entry name" value="HisK_dim/P_sf"/>
</dbReference>
<dbReference type="InterPro" id="IPR011006">
    <property type="entry name" value="CheY-like_superfamily"/>
</dbReference>
<keyword evidence="1 2" id="KW-0597">Phosphoprotein</keyword>
<dbReference type="PROSITE" id="PS50109">
    <property type="entry name" value="HIS_KIN"/>
    <property type="match status" value="1"/>
</dbReference>
<dbReference type="CDD" id="cd00082">
    <property type="entry name" value="HisKA"/>
    <property type="match status" value="1"/>
</dbReference>
<dbReference type="PRINTS" id="PR00344">
    <property type="entry name" value="BCTRLSENSOR"/>
</dbReference>
<dbReference type="InterPro" id="IPR003594">
    <property type="entry name" value="HATPase_dom"/>
</dbReference>
<dbReference type="HOGENOM" id="CLU_002763_0_0_1"/>
<feature type="compositionally biased region" description="Low complexity" evidence="3">
    <location>
        <begin position="281"/>
        <end position="302"/>
    </location>
</feature>
<dbReference type="AlphaFoldDB" id="A0A0B1P8X1"/>
<dbReference type="Gene3D" id="3.40.50.2300">
    <property type="match status" value="1"/>
</dbReference>
<dbReference type="InterPro" id="IPR036890">
    <property type="entry name" value="HATPase_C_sf"/>
</dbReference>
<evidence type="ECO:0000256" key="2">
    <source>
        <dbReference type="PROSITE-ProRule" id="PRU00169"/>
    </source>
</evidence>
<dbReference type="Pfam" id="PF02518">
    <property type="entry name" value="HATPase_c"/>
    <property type="match status" value="1"/>
</dbReference>